<evidence type="ECO:0000256" key="1">
    <source>
        <dbReference type="SAM" id="Phobius"/>
    </source>
</evidence>
<name>W7I7R2_9PEZI</name>
<keyword evidence="1" id="KW-0472">Membrane</keyword>
<reference evidence="2 3" key="1">
    <citation type="submission" date="2013-05" db="EMBL/GenBank/DDBJ databases">
        <title>Drechslerella stenobrocha genome reveals carnivorous origination and mechanical trapping mechanism of predatory fungi.</title>
        <authorList>
            <person name="Liu X."/>
            <person name="Zhang W."/>
            <person name="Liu K."/>
        </authorList>
    </citation>
    <scope>NUCLEOTIDE SEQUENCE [LARGE SCALE GENOMIC DNA]</scope>
    <source>
        <strain evidence="2 3">248</strain>
    </source>
</reference>
<organism evidence="2 3">
    <name type="scientific">Drechslerella stenobrocha 248</name>
    <dbReference type="NCBI Taxonomy" id="1043628"/>
    <lineage>
        <taxon>Eukaryota</taxon>
        <taxon>Fungi</taxon>
        <taxon>Dikarya</taxon>
        <taxon>Ascomycota</taxon>
        <taxon>Pezizomycotina</taxon>
        <taxon>Orbiliomycetes</taxon>
        <taxon>Orbiliales</taxon>
        <taxon>Orbiliaceae</taxon>
        <taxon>Drechslerella</taxon>
    </lineage>
</organism>
<keyword evidence="3" id="KW-1185">Reference proteome</keyword>
<keyword evidence="1" id="KW-1133">Transmembrane helix</keyword>
<accession>W7I7R2</accession>
<dbReference type="Proteomes" id="UP000024837">
    <property type="component" value="Unassembled WGS sequence"/>
</dbReference>
<protein>
    <recommendedName>
        <fullName evidence="4">PABS domain-containing protein</fullName>
    </recommendedName>
</protein>
<dbReference type="InterPro" id="IPR029063">
    <property type="entry name" value="SAM-dependent_MTases_sf"/>
</dbReference>
<evidence type="ECO:0000313" key="3">
    <source>
        <dbReference type="Proteomes" id="UP000024837"/>
    </source>
</evidence>
<evidence type="ECO:0000313" key="2">
    <source>
        <dbReference type="EMBL" id="EWC48137.1"/>
    </source>
</evidence>
<dbReference type="HOGENOM" id="CLU_017511_2_0_1"/>
<feature type="transmembrane region" description="Helical" evidence="1">
    <location>
        <begin position="221"/>
        <end position="240"/>
    </location>
</feature>
<evidence type="ECO:0008006" key="4">
    <source>
        <dbReference type="Google" id="ProtNLM"/>
    </source>
</evidence>
<dbReference type="AlphaFoldDB" id="W7I7R2"/>
<dbReference type="SUPFAM" id="SSF53335">
    <property type="entry name" value="S-adenosyl-L-methionine-dependent methyltransferases"/>
    <property type="match status" value="1"/>
</dbReference>
<dbReference type="EMBL" id="KI966406">
    <property type="protein sequence ID" value="EWC48137.1"/>
    <property type="molecule type" value="Genomic_DNA"/>
</dbReference>
<dbReference type="Gene3D" id="3.40.50.150">
    <property type="entry name" value="Vaccinia Virus protein VP39"/>
    <property type="match status" value="1"/>
</dbReference>
<proteinExistence type="predicted"/>
<keyword evidence="1" id="KW-0812">Transmembrane</keyword>
<feature type="transmembrane region" description="Helical" evidence="1">
    <location>
        <begin position="108"/>
        <end position="126"/>
    </location>
</feature>
<dbReference type="OrthoDB" id="2016285at2759"/>
<feature type="transmembrane region" description="Helical" evidence="1">
    <location>
        <begin position="138"/>
        <end position="159"/>
    </location>
</feature>
<sequence length="551" mass="60656">MSPTSSSVKTSPPPKDVRALARKAHAKTSTHELIPPRSDIDTALLTLAICAVSSYASQLSLSPVFGEIPSALYHDQVKNTAFAAAASTALALKYTIPRSHILLRLSRFLIPLIAVNIPLLQGAIWQSAKDLGAVNGPIVTEALTIGLLIGFTVFSIVGLVNPTVAPIRKAATVDLILLATSWLFFTYAEKGVVKYISPYVGSVWTTTRCGMEASVAVFAASLHRSMFLAAALPSFFPVFYMDSRCLMGSKGIQKLNQQLDPLNFTAIARIESNTGYLSVLENKAAHYRILRCDHSILGGIWLKTVPGLEAYQDNPEHLREPIYVVFVMLEAVRLIDPPAREREDANALVIGLGIGTSASGLIQHGIKTHIVEIDPGVYKFAVDHFGLPANHTVHIGDANYAGDLNLNASRAVIKTILSVFGACRAFREYPPEKDADLSKGDFTNMVIYCTPFHRPRWDPTNPYHANLRPEDIDAPYFRQVQEGDFLNTLVRRQGLVPQHEVDLRPIAATTSKQDIITTKTVDRLREWQRDSAILHWGIMNTVVPIDVWTLY</sequence>
<gene>
    <name evidence="2" type="ORF">DRE_02716</name>
</gene>